<evidence type="ECO:0000313" key="2">
    <source>
        <dbReference type="Proteomes" id="UP000681720"/>
    </source>
</evidence>
<feature type="non-terminal residue" evidence="1">
    <location>
        <position position="1"/>
    </location>
</feature>
<reference evidence="1" key="1">
    <citation type="submission" date="2021-02" db="EMBL/GenBank/DDBJ databases">
        <authorList>
            <person name="Nowell W R."/>
        </authorList>
    </citation>
    <scope>NUCLEOTIDE SEQUENCE</scope>
</reference>
<dbReference type="EMBL" id="CAJOBJ010130548">
    <property type="protein sequence ID" value="CAF4719200.1"/>
    <property type="molecule type" value="Genomic_DNA"/>
</dbReference>
<sequence>MVKPEITNSFTYDNMVSSTNLNHHHMLTKTSEVLFMTDKGQYQPIQDDRNLPKKS</sequence>
<proteinExistence type="predicted"/>
<comment type="caution">
    <text evidence="1">The sequence shown here is derived from an EMBL/GenBank/DDBJ whole genome shotgun (WGS) entry which is preliminary data.</text>
</comment>
<accession>A0A8S3AM13</accession>
<name>A0A8S3AM13_9BILA</name>
<organism evidence="1 2">
    <name type="scientific">Rotaria magnacalcarata</name>
    <dbReference type="NCBI Taxonomy" id="392030"/>
    <lineage>
        <taxon>Eukaryota</taxon>
        <taxon>Metazoa</taxon>
        <taxon>Spiralia</taxon>
        <taxon>Gnathifera</taxon>
        <taxon>Rotifera</taxon>
        <taxon>Eurotatoria</taxon>
        <taxon>Bdelloidea</taxon>
        <taxon>Philodinida</taxon>
        <taxon>Philodinidae</taxon>
        <taxon>Rotaria</taxon>
    </lineage>
</organism>
<protein>
    <submittedName>
        <fullName evidence="1">Uncharacterized protein</fullName>
    </submittedName>
</protein>
<evidence type="ECO:0000313" key="1">
    <source>
        <dbReference type="EMBL" id="CAF4719200.1"/>
    </source>
</evidence>
<dbReference type="Proteomes" id="UP000681720">
    <property type="component" value="Unassembled WGS sequence"/>
</dbReference>
<dbReference type="AlphaFoldDB" id="A0A8S3AM13"/>
<gene>
    <name evidence="1" type="ORF">GIL414_LOCUS43775</name>
</gene>